<dbReference type="GO" id="GO:0003677">
    <property type="term" value="F:DNA binding"/>
    <property type="evidence" value="ECO:0007669"/>
    <property type="project" value="InterPro"/>
</dbReference>
<dbReference type="Proteomes" id="UP000188543">
    <property type="component" value="Unassembled WGS sequence"/>
</dbReference>
<dbReference type="SUPFAM" id="SSF52540">
    <property type="entry name" value="P-loop containing nucleoside triphosphate hydrolases"/>
    <property type="match status" value="1"/>
</dbReference>
<dbReference type="InterPro" id="IPR052906">
    <property type="entry name" value="Type_IV_Methyl-Rstrct_Enzyme"/>
</dbReference>
<dbReference type="GO" id="GO:0015666">
    <property type="term" value="F:restriction endodeoxyribonuclease activity"/>
    <property type="evidence" value="ECO:0007669"/>
    <property type="project" value="TreeGrafter"/>
</dbReference>
<dbReference type="SUPFAM" id="SSF52980">
    <property type="entry name" value="Restriction endonuclease-like"/>
    <property type="match status" value="1"/>
</dbReference>
<evidence type="ECO:0000313" key="2">
    <source>
        <dbReference type="EMBL" id="ONU89912.1"/>
    </source>
</evidence>
<gene>
    <name evidence="2" type="ORF">A8E72_08485</name>
</gene>
<dbReference type="RefSeq" id="WP_171984052.1">
    <property type="nucleotide sequence ID" value="NZ_CADETK010000001.1"/>
</dbReference>
<dbReference type="InterPro" id="IPR011335">
    <property type="entry name" value="Restrct_endonuc-II-like"/>
</dbReference>
<proteinExistence type="predicted"/>
<protein>
    <recommendedName>
        <fullName evidence="1">Restriction endonuclease type IV Mrr domain-containing protein</fullName>
    </recommendedName>
</protein>
<feature type="domain" description="Restriction endonuclease type IV Mrr" evidence="1">
    <location>
        <begin position="200"/>
        <end position="316"/>
    </location>
</feature>
<reference evidence="2 3" key="1">
    <citation type="submission" date="2016-08" db="EMBL/GenBank/DDBJ databases">
        <authorList>
            <person name="Seilhamer J.J."/>
        </authorList>
    </citation>
    <scope>NUCLEOTIDE SEQUENCE [LARGE SCALE GENOMIC DNA]</scope>
    <source>
        <strain evidence="2 3">VC14762</strain>
    </source>
</reference>
<dbReference type="Gene3D" id="3.40.1350.10">
    <property type="match status" value="1"/>
</dbReference>
<dbReference type="GO" id="GO:0009307">
    <property type="term" value="P:DNA restriction-modification system"/>
    <property type="evidence" value="ECO:0007669"/>
    <property type="project" value="InterPro"/>
</dbReference>
<dbReference type="EMBL" id="MUTJ01000027">
    <property type="protein sequence ID" value="ONU89912.1"/>
    <property type="molecule type" value="Genomic_DNA"/>
</dbReference>
<dbReference type="PANTHER" id="PTHR30015">
    <property type="entry name" value="MRR RESTRICTION SYSTEM PROTEIN"/>
    <property type="match status" value="1"/>
</dbReference>
<dbReference type="Pfam" id="PF04471">
    <property type="entry name" value="Mrr_cat"/>
    <property type="match status" value="1"/>
</dbReference>
<dbReference type="InterPro" id="IPR007560">
    <property type="entry name" value="Restrct_endonuc_IV_Mrr"/>
</dbReference>
<evidence type="ECO:0000313" key="3">
    <source>
        <dbReference type="Proteomes" id="UP000188543"/>
    </source>
</evidence>
<dbReference type="PANTHER" id="PTHR30015:SF6">
    <property type="entry name" value="SLL1429 PROTEIN"/>
    <property type="match status" value="1"/>
</dbReference>
<comment type="caution">
    <text evidence="2">The sequence shown here is derived from an EMBL/GenBank/DDBJ whole genome shotgun (WGS) entry which is preliminary data.</text>
</comment>
<organism evidence="2 3">
    <name type="scientific">Burkholderia cenocepacia</name>
    <dbReference type="NCBI Taxonomy" id="95486"/>
    <lineage>
        <taxon>Bacteria</taxon>
        <taxon>Pseudomonadati</taxon>
        <taxon>Pseudomonadota</taxon>
        <taxon>Betaproteobacteria</taxon>
        <taxon>Burkholderiales</taxon>
        <taxon>Burkholderiaceae</taxon>
        <taxon>Burkholderia</taxon>
        <taxon>Burkholderia cepacia complex</taxon>
    </lineage>
</organism>
<dbReference type="InterPro" id="IPR027417">
    <property type="entry name" value="P-loop_NTPase"/>
</dbReference>
<accession>A0A1V2W821</accession>
<name>A0A1V2W821_9BURK</name>
<sequence length="323" mass="36260">MAFVEKYLADDGQRARLISAPGMGKTTVALHTGHELLRLQRNRNMLVISPHRIHTRHWRLVGEERGVVYVDGAEHLRETSGSGICVSAHDVLHSEMGKSLLELSEAASLFIVVDDVYAAEPSLIDFVECLLAANTRSRSLALLQYPGDANPSNRWDEFTGSEYFFEPRSILLPESRLEIARLSPSYSVLNSLLARSCNVDDLHWRQFEKLIAELLEEDGYEVELMEGTKDGGVDVVAFKDLGPLGLFKTVWQAKKKQTNKVGLSVVRELADTRDEFGASKAFIVTSTFLTRGAAQRIQRDRYQLGKVDRDDLNAWIDKIRSAQ</sequence>
<evidence type="ECO:0000259" key="1">
    <source>
        <dbReference type="Pfam" id="PF04471"/>
    </source>
</evidence>
<dbReference type="InterPro" id="IPR011856">
    <property type="entry name" value="tRNA_endonuc-like_dom_sf"/>
</dbReference>
<dbReference type="AlphaFoldDB" id="A0A1V2W821"/>